<dbReference type="PANTHER" id="PTHR37487:SF3">
    <property type="entry name" value="CLEAVAGE_POLYADENYLATION SPECIFICITY FACTOR A SUBUNIT N-TERMINAL DOMAIN-CONTAINING PROTEIN"/>
    <property type="match status" value="1"/>
</dbReference>
<keyword evidence="3" id="KW-1185">Reference proteome</keyword>
<evidence type="ECO:0000313" key="3">
    <source>
        <dbReference type="Proteomes" id="UP001234178"/>
    </source>
</evidence>
<evidence type="ECO:0000313" key="2">
    <source>
        <dbReference type="EMBL" id="KAK4021639.1"/>
    </source>
</evidence>
<reference evidence="2 3" key="1">
    <citation type="journal article" date="2023" name="Nucleic Acids Res.">
        <title>The hologenome of Daphnia magna reveals possible DNA methylation and microbiome-mediated evolution of the host genome.</title>
        <authorList>
            <person name="Chaturvedi A."/>
            <person name="Li X."/>
            <person name="Dhandapani V."/>
            <person name="Marshall H."/>
            <person name="Kissane S."/>
            <person name="Cuenca-Cambronero M."/>
            <person name="Asole G."/>
            <person name="Calvet F."/>
            <person name="Ruiz-Romero M."/>
            <person name="Marangio P."/>
            <person name="Guigo R."/>
            <person name="Rago D."/>
            <person name="Mirbahai L."/>
            <person name="Eastwood N."/>
            <person name="Colbourne J.K."/>
            <person name="Zhou J."/>
            <person name="Mallon E."/>
            <person name="Orsini L."/>
        </authorList>
    </citation>
    <scope>NUCLEOTIDE SEQUENCE [LARGE SCALE GENOMIC DNA]</scope>
    <source>
        <strain evidence="2">LRV0_1</strain>
    </source>
</reference>
<proteinExistence type="predicted"/>
<feature type="compositionally biased region" description="Basic and acidic residues" evidence="1">
    <location>
        <begin position="126"/>
        <end position="153"/>
    </location>
</feature>
<protein>
    <submittedName>
        <fullName evidence="2">Uncharacterized protein</fullName>
    </submittedName>
</protein>
<accession>A0ABR0A9F9</accession>
<sequence>MVAQVQKLISEQTEIAVIWPKNHKSSFIIPVLEPNCKWPMKSATLLKHEKRLMGPLKSKNLNSQQVREAVTADEEEMFVGEDSFDSDSEDFHESHDDETRKTSSALISIENESQDYRNRLRAHSRRTGEKERRGADRDWDRRGRIRGRRETISRSRSRSRSYNRNRSGSRSLSRYRNRSRSSSRNSTRSTEQARPTDQISIHTDLPPTAIQDDGELIIADAIPPPLDQEPLLPKSFRLDKARSKELRSWMTSAQKPTEAKQLRENFHPSFEKRSFEFKVPVLDPSMARRLKEVRGGEASKAEAKEKALVASQFKILDIAKPMLYLLGSASASNDPVLISAAESALQLWGHAFHSITMQRRENVLHQTDPRFEALLSEPGRFKARDCGLLFGRTFLRSMVRDASDDQKLKSLGQPGGTAIYILF</sequence>
<feature type="compositionally biased region" description="Polar residues" evidence="1">
    <location>
        <begin position="190"/>
        <end position="201"/>
    </location>
</feature>
<evidence type="ECO:0000256" key="1">
    <source>
        <dbReference type="SAM" id="MobiDB-lite"/>
    </source>
</evidence>
<dbReference type="Proteomes" id="UP001234178">
    <property type="component" value="Unassembled WGS sequence"/>
</dbReference>
<feature type="compositionally biased region" description="Basic and acidic residues" evidence="1">
    <location>
        <begin position="89"/>
        <end position="101"/>
    </location>
</feature>
<feature type="region of interest" description="Disordered" evidence="1">
    <location>
        <begin position="82"/>
        <end position="208"/>
    </location>
</feature>
<organism evidence="2 3">
    <name type="scientific">Daphnia magna</name>
    <dbReference type="NCBI Taxonomy" id="35525"/>
    <lineage>
        <taxon>Eukaryota</taxon>
        <taxon>Metazoa</taxon>
        <taxon>Ecdysozoa</taxon>
        <taxon>Arthropoda</taxon>
        <taxon>Crustacea</taxon>
        <taxon>Branchiopoda</taxon>
        <taxon>Diplostraca</taxon>
        <taxon>Cladocera</taxon>
        <taxon>Anomopoda</taxon>
        <taxon>Daphniidae</taxon>
        <taxon>Daphnia</taxon>
    </lineage>
</organism>
<name>A0ABR0A9F9_9CRUS</name>
<gene>
    <name evidence="2" type="ORF">OUZ56_003550</name>
</gene>
<comment type="caution">
    <text evidence="2">The sequence shown here is derived from an EMBL/GenBank/DDBJ whole genome shotgun (WGS) entry which is preliminary data.</text>
</comment>
<dbReference type="PANTHER" id="PTHR37487">
    <property type="entry name" value="CHROMOSOME 1, WHOLE GENOME SHOTGUN SEQUENCE"/>
    <property type="match status" value="1"/>
</dbReference>
<dbReference type="EMBL" id="JAOYFB010000036">
    <property type="protein sequence ID" value="KAK4021639.1"/>
    <property type="molecule type" value="Genomic_DNA"/>
</dbReference>